<dbReference type="GO" id="GO:0004364">
    <property type="term" value="F:glutathione transferase activity"/>
    <property type="evidence" value="ECO:0007669"/>
    <property type="project" value="UniProtKB-EC"/>
</dbReference>
<dbReference type="Proteomes" id="UP000316921">
    <property type="component" value="Chromosome"/>
</dbReference>
<dbReference type="InterPro" id="IPR036249">
    <property type="entry name" value="Thioredoxin-like_sf"/>
</dbReference>
<dbReference type="SUPFAM" id="SSF52833">
    <property type="entry name" value="Thioredoxin-like"/>
    <property type="match status" value="1"/>
</dbReference>
<dbReference type="AlphaFoldDB" id="A0A518BHB9"/>
<dbReference type="Pfam" id="PF00043">
    <property type="entry name" value="GST_C"/>
    <property type="match status" value="1"/>
</dbReference>
<keyword evidence="2" id="KW-0808">Transferase</keyword>
<dbReference type="InterPro" id="IPR040079">
    <property type="entry name" value="Glutathione_S-Trfase"/>
</dbReference>
<dbReference type="Gene3D" id="1.20.1050.10">
    <property type="match status" value="1"/>
</dbReference>
<dbReference type="CDD" id="cd00570">
    <property type="entry name" value="GST_N_family"/>
    <property type="match status" value="1"/>
</dbReference>
<accession>A0A518BHB9</accession>
<evidence type="ECO:0000313" key="6">
    <source>
        <dbReference type="Proteomes" id="UP000316921"/>
    </source>
</evidence>
<dbReference type="Gene3D" id="3.40.30.10">
    <property type="entry name" value="Glutaredoxin"/>
    <property type="match status" value="1"/>
</dbReference>
<dbReference type="EMBL" id="CP036287">
    <property type="protein sequence ID" value="QDU66379.1"/>
    <property type="molecule type" value="Genomic_DNA"/>
</dbReference>
<dbReference type="InterPro" id="IPR004046">
    <property type="entry name" value="GST_C"/>
</dbReference>
<reference evidence="5 6" key="1">
    <citation type="submission" date="2019-02" db="EMBL/GenBank/DDBJ databases">
        <title>Deep-cultivation of Planctomycetes and their phenomic and genomic characterization uncovers novel biology.</title>
        <authorList>
            <person name="Wiegand S."/>
            <person name="Jogler M."/>
            <person name="Boedeker C."/>
            <person name="Pinto D."/>
            <person name="Vollmers J."/>
            <person name="Rivas-Marin E."/>
            <person name="Kohn T."/>
            <person name="Peeters S.H."/>
            <person name="Heuer A."/>
            <person name="Rast P."/>
            <person name="Oberbeckmann S."/>
            <person name="Bunk B."/>
            <person name="Jeske O."/>
            <person name="Meyerdierks A."/>
            <person name="Storesund J.E."/>
            <person name="Kallscheuer N."/>
            <person name="Luecker S."/>
            <person name="Lage O.M."/>
            <person name="Pohl T."/>
            <person name="Merkel B.J."/>
            <person name="Hornburger P."/>
            <person name="Mueller R.-W."/>
            <person name="Bruemmer F."/>
            <person name="Labrenz M."/>
            <person name="Spormann A.M."/>
            <person name="Op den Camp H."/>
            <person name="Overmann J."/>
            <person name="Amann R."/>
            <person name="Jetten M.S.M."/>
            <person name="Mascher T."/>
            <person name="Medema M.H."/>
            <person name="Devos D.P."/>
            <person name="Kaster A.-K."/>
            <person name="Ovreas L."/>
            <person name="Rohde M."/>
            <person name="Galperin M.Y."/>
            <person name="Jogler C."/>
        </authorList>
    </citation>
    <scope>NUCLEOTIDE SEQUENCE [LARGE SCALE GENOMIC DNA]</scope>
    <source>
        <strain evidence="5 6">Pla133</strain>
    </source>
</reference>
<keyword evidence="6" id="KW-1185">Reference proteome</keyword>
<dbReference type="SFLD" id="SFLDS00019">
    <property type="entry name" value="Glutathione_Transferase_(cytos"/>
    <property type="match status" value="1"/>
</dbReference>
<dbReference type="PROSITE" id="PS50404">
    <property type="entry name" value="GST_NTER"/>
    <property type="match status" value="1"/>
</dbReference>
<dbReference type="PROSITE" id="PS50405">
    <property type="entry name" value="GST_CTER"/>
    <property type="match status" value="1"/>
</dbReference>
<name>A0A518BHB9_9BACT</name>
<evidence type="ECO:0000313" key="5">
    <source>
        <dbReference type="EMBL" id="QDU66379.1"/>
    </source>
</evidence>
<dbReference type="PANTHER" id="PTHR43900">
    <property type="entry name" value="GLUTATHIONE S-TRANSFERASE RHO"/>
    <property type="match status" value="1"/>
</dbReference>
<evidence type="ECO:0000256" key="2">
    <source>
        <dbReference type="ARBA" id="ARBA00022679"/>
    </source>
</evidence>
<gene>
    <name evidence="5" type="ORF">Pla133_14490</name>
</gene>
<dbReference type="Pfam" id="PF13417">
    <property type="entry name" value="GST_N_3"/>
    <property type="match status" value="1"/>
</dbReference>
<evidence type="ECO:0000259" key="4">
    <source>
        <dbReference type="PROSITE" id="PS50405"/>
    </source>
</evidence>
<dbReference type="SUPFAM" id="SSF47616">
    <property type="entry name" value="GST C-terminal domain-like"/>
    <property type="match status" value="1"/>
</dbReference>
<proteinExistence type="predicted"/>
<dbReference type="GO" id="GO:0005737">
    <property type="term" value="C:cytoplasm"/>
    <property type="evidence" value="ECO:0007669"/>
    <property type="project" value="TreeGrafter"/>
</dbReference>
<dbReference type="InterPro" id="IPR010987">
    <property type="entry name" value="Glutathione-S-Trfase_C-like"/>
</dbReference>
<dbReference type="CDD" id="cd00299">
    <property type="entry name" value="GST_C_family"/>
    <property type="match status" value="1"/>
</dbReference>
<feature type="domain" description="GST N-terminal" evidence="3">
    <location>
        <begin position="3"/>
        <end position="80"/>
    </location>
</feature>
<dbReference type="RefSeq" id="WP_145064144.1">
    <property type="nucleotide sequence ID" value="NZ_CP036287.1"/>
</dbReference>
<organism evidence="5 6">
    <name type="scientific">Engelhardtia mirabilis</name>
    <dbReference type="NCBI Taxonomy" id="2528011"/>
    <lineage>
        <taxon>Bacteria</taxon>
        <taxon>Pseudomonadati</taxon>
        <taxon>Planctomycetota</taxon>
        <taxon>Planctomycetia</taxon>
        <taxon>Planctomycetia incertae sedis</taxon>
        <taxon>Engelhardtia</taxon>
    </lineage>
</organism>
<dbReference type="GO" id="GO:0043295">
    <property type="term" value="F:glutathione binding"/>
    <property type="evidence" value="ECO:0007669"/>
    <property type="project" value="TreeGrafter"/>
</dbReference>
<dbReference type="PANTHER" id="PTHR43900:SF97">
    <property type="entry name" value="GLUTATHIONE TRANSFERASE"/>
    <property type="match status" value="1"/>
</dbReference>
<sequence>MTPKLRLHQIAFSPNSIKIRLALGLKGLEHELVAVDPMDRSGVLALTGQPLTPTIEHGDVRLFGSGAILRYIDANFPEQGPRLFSPDRDGMRAIEEWERRSGEMVSAVGALLGLFLAGTSDAETSAAASKATHERTADLEARLAESPWLVGDAVTAADLTCAPVLYYAAVPEAAAAGSPLHAYFREHLRLGEGRENTRAWIDRCMAFDR</sequence>
<protein>
    <recommendedName>
        <fullName evidence="1">glutathione transferase</fullName>
        <ecNumber evidence="1">2.5.1.18</ecNumber>
    </recommendedName>
</protein>
<evidence type="ECO:0000259" key="3">
    <source>
        <dbReference type="PROSITE" id="PS50404"/>
    </source>
</evidence>
<dbReference type="InterPro" id="IPR004045">
    <property type="entry name" value="Glutathione_S-Trfase_N"/>
</dbReference>
<dbReference type="KEGG" id="pbap:Pla133_14490"/>
<feature type="domain" description="GST C-terminal" evidence="4">
    <location>
        <begin position="87"/>
        <end position="209"/>
    </location>
</feature>
<dbReference type="InterPro" id="IPR036282">
    <property type="entry name" value="Glutathione-S-Trfase_C_sf"/>
</dbReference>
<dbReference type="EC" id="2.5.1.18" evidence="1"/>
<evidence type="ECO:0000256" key="1">
    <source>
        <dbReference type="ARBA" id="ARBA00012452"/>
    </source>
</evidence>